<proteinExistence type="predicted"/>
<name>A0ACC2PNM1_9HYME</name>
<reference evidence="1" key="1">
    <citation type="submission" date="2023-04" db="EMBL/GenBank/DDBJ databases">
        <title>A chromosome-level genome assembly of the parasitoid wasp Eretmocerus hayati.</title>
        <authorList>
            <person name="Zhong Y."/>
            <person name="Liu S."/>
            <person name="Liu Y."/>
        </authorList>
    </citation>
    <scope>NUCLEOTIDE SEQUENCE</scope>
    <source>
        <strain evidence="1">ZJU_SS_LIU_2023</strain>
    </source>
</reference>
<evidence type="ECO:0000313" key="2">
    <source>
        <dbReference type="Proteomes" id="UP001239111"/>
    </source>
</evidence>
<gene>
    <name evidence="1" type="ORF">QAD02_019976</name>
</gene>
<evidence type="ECO:0000313" key="1">
    <source>
        <dbReference type="EMBL" id="KAJ8684184.1"/>
    </source>
</evidence>
<organism evidence="1 2">
    <name type="scientific">Eretmocerus hayati</name>
    <dbReference type="NCBI Taxonomy" id="131215"/>
    <lineage>
        <taxon>Eukaryota</taxon>
        <taxon>Metazoa</taxon>
        <taxon>Ecdysozoa</taxon>
        <taxon>Arthropoda</taxon>
        <taxon>Hexapoda</taxon>
        <taxon>Insecta</taxon>
        <taxon>Pterygota</taxon>
        <taxon>Neoptera</taxon>
        <taxon>Endopterygota</taxon>
        <taxon>Hymenoptera</taxon>
        <taxon>Apocrita</taxon>
        <taxon>Proctotrupomorpha</taxon>
        <taxon>Chalcidoidea</taxon>
        <taxon>Aphelinidae</taxon>
        <taxon>Aphelininae</taxon>
        <taxon>Eretmocerus</taxon>
    </lineage>
</organism>
<protein>
    <submittedName>
        <fullName evidence="1">Uncharacterized protein</fullName>
    </submittedName>
</protein>
<accession>A0ACC2PNM1</accession>
<dbReference type="EMBL" id="CM056741">
    <property type="protein sequence ID" value="KAJ8684184.1"/>
    <property type="molecule type" value="Genomic_DNA"/>
</dbReference>
<dbReference type="Proteomes" id="UP001239111">
    <property type="component" value="Chromosome 1"/>
</dbReference>
<comment type="caution">
    <text evidence="1">The sequence shown here is derived from an EMBL/GenBank/DDBJ whole genome shotgun (WGS) entry which is preliminary data.</text>
</comment>
<keyword evidence="2" id="KW-1185">Reference proteome</keyword>
<sequence>MAEHHHFSSWLEELGCPQALTSDHVQKSLHKGILGLLWEELPQLVRPSSEVSEVRKNIVLYKLKHEPKDHIIQNVKNARKLREERAVMEAKIKKAEEQLAQQELICRQKANLMQKKKMNRQALETKKNILETKTDQMLLQMRDCTKMREICGHLMPPSGEQISQSKITECLTCIKSYSRGLETKLVWNKISGLLGPIKIPVLWNALLAEISLNKDRLIRLDVEGSQTQTSSEGESKSDFGIAELCSEHLDYVAQDVVYEEKMQKHETVVRSYLEMIDQIVERKRPYLDDWVPLMLEVRMLETKSSELKKELEYLDDQFSGNEKVCEDYLMKLVMDIEKVDVEITTKVDQIQRALGFLKTSRALILKKEKSLAFETEKLQHLESSEKIKWMDIDLRIEMSSFQCDIDIGALRKIILKGDSGIYKHLEMCLNSSSRMIDHQSGKDVSSNFPMLRVPLYYLVDLYKRFVASAILRNRIYEIIGNDEQDERVDDLSSPSTELLYSPITVIVANPYRSLHNLLKLANIKCTNTLEHNAEFEFILKAWSHQTVREVVLQILQDKTVDETNLQEWQIKFAMLPKILHKMIEKIP</sequence>